<keyword evidence="2" id="KW-1185">Reference proteome</keyword>
<name>A0A6A5UK80_9PLEO</name>
<organism evidence="1 2">
    <name type="scientific">Bimuria novae-zelandiae CBS 107.79</name>
    <dbReference type="NCBI Taxonomy" id="1447943"/>
    <lineage>
        <taxon>Eukaryota</taxon>
        <taxon>Fungi</taxon>
        <taxon>Dikarya</taxon>
        <taxon>Ascomycota</taxon>
        <taxon>Pezizomycotina</taxon>
        <taxon>Dothideomycetes</taxon>
        <taxon>Pleosporomycetidae</taxon>
        <taxon>Pleosporales</taxon>
        <taxon>Massarineae</taxon>
        <taxon>Didymosphaeriaceae</taxon>
        <taxon>Bimuria</taxon>
    </lineage>
</organism>
<proteinExistence type="predicted"/>
<protein>
    <submittedName>
        <fullName evidence="1">Uncharacterized protein</fullName>
    </submittedName>
</protein>
<gene>
    <name evidence="1" type="ORF">BU23DRAFT_72078</name>
</gene>
<dbReference type="AlphaFoldDB" id="A0A6A5UK80"/>
<evidence type="ECO:0000313" key="2">
    <source>
        <dbReference type="Proteomes" id="UP000800036"/>
    </source>
</evidence>
<accession>A0A6A5UK80</accession>
<evidence type="ECO:0000313" key="1">
    <source>
        <dbReference type="EMBL" id="KAF1964192.1"/>
    </source>
</evidence>
<sequence length="156" mass="17528">MNNVLSPRLFMRIANIQEKDDVDLTVAYYCTNFEGFNTLRKARQVEGMGDTAADLPKDVNIEITKDAASYENIGKETLLFIYSHENPWRHFLGNILKEQIQARIQPAVTACVPLEDNAAPDTSTNVSGRDEQSDLLEAMLLGYEKRQWVKGSSASD</sequence>
<reference evidence="1" key="1">
    <citation type="journal article" date="2020" name="Stud. Mycol.">
        <title>101 Dothideomycetes genomes: a test case for predicting lifestyles and emergence of pathogens.</title>
        <authorList>
            <person name="Haridas S."/>
            <person name="Albert R."/>
            <person name="Binder M."/>
            <person name="Bloem J."/>
            <person name="Labutti K."/>
            <person name="Salamov A."/>
            <person name="Andreopoulos B."/>
            <person name="Baker S."/>
            <person name="Barry K."/>
            <person name="Bills G."/>
            <person name="Bluhm B."/>
            <person name="Cannon C."/>
            <person name="Castanera R."/>
            <person name="Culley D."/>
            <person name="Daum C."/>
            <person name="Ezra D."/>
            <person name="Gonzalez J."/>
            <person name="Henrissat B."/>
            <person name="Kuo A."/>
            <person name="Liang C."/>
            <person name="Lipzen A."/>
            <person name="Lutzoni F."/>
            <person name="Magnuson J."/>
            <person name="Mondo S."/>
            <person name="Nolan M."/>
            <person name="Ohm R."/>
            <person name="Pangilinan J."/>
            <person name="Park H.-J."/>
            <person name="Ramirez L."/>
            <person name="Alfaro M."/>
            <person name="Sun H."/>
            <person name="Tritt A."/>
            <person name="Yoshinaga Y."/>
            <person name="Zwiers L.-H."/>
            <person name="Turgeon B."/>
            <person name="Goodwin S."/>
            <person name="Spatafora J."/>
            <person name="Crous P."/>
            <person name="Grigoriev I."/>
        </authorList>
    </citation>
    <scope>NUCLEOTIDE SEQUENCE</scope>
    <source>
        <strain evidence="1">CBS 107.79</strain>
    </source>
</reference>
<dbReference type="EMBL" id="ML976801">
    <property type="protein sequence ID" value="KAF1964192.1"/>
    <property type="molecule type" value="Genomic_DNA"/>
</dbReference>
<dbReference type="Proteomes" id="UP000800036">
    <property type="component" value="Unassembled WGS sequence"/>
</dbReference>